<dbReference type="Pfam" id="PF00992">
    <property type="entry name" value="Troponin"/>
    <property type="match status" value="1"/>
</dbReference>
<dbReference type="PANTHER" id="PTHR11521:SF1">
    <property type="entry name" value="TROPONIN T, SKELETAL MUSCLE"/>
    <property type="match status" value="1"/>
</dbReference>
<dbReference type="PANTHER" id="PTHR11521">
    <property type="entry name" value="TROPONIN T"/>
    <property type="match status" value="1"/>
</dbReference>
<keyword evidence="5" id="KW-1185">Reference proteome</keyword>
<proteinExistence type="predicted"/>
<feature type="coiled-coil region" evidence="2">
    <location>
        <begin position="73"/>
        <end position="141"/>
    </location>
</feature>
<evidence type="ECO:0000313" key="5">
    <source>
        <dbReference type="Proteomes" id="UP000694388"/>
    </source>
</evidence>
<dbReference type="GO" id="GO:0045214">
    <property type="term" value="P:sarcomere organization"/>
    <property type="evidence" value="ECO:0007669"/>
    <property type="project" value="TreeGrafter"/>
</dbReference>
<comment type="function">
    <text evidence="1">Troponin T is the tropomyosin-binding subunit of troponin, the thin filament regulatory complex which confers calcium-sensitivity to striated muscle actomyosin ATPase activity.</text>
</comment>
<dbReference type="InterPro" id="IPR027707">
    <property type="entry name" value="TNNT"/>
</dbReference>
<dbReference type="GO" id="GO:0006937">
    <property type="term" value="P:regulation of muscle contraction"/>
    <property type="evidence" value="ECO:0007669"/>
    <property type="project" value="InterPro"/>
</dbReference>
<dbReference type="GO" id="GO:0005861">
    <property type="term" value="C:troponin complex"/>
    <property type="evidence" value="ECO:0007669"/>
    <property type="project" value="InterPro"/>
</dbReference>
<keyword evidence="2" id="KW-0175">Coiled coil</keyword>
<dbReference type="Ensembl" id="ENSEBUT00000024663.1">
    <property type="protein sequence ID" value="ENSEBUP00000024087.1"/>
    <property type="gene ID" value="ENSEBUG00000014830.1"/>
</dbReference>
<dbReference type="GO" id="GO:0006936">
    <property type="term" value="P:muscle contraction"/>
    <property type="evidence" value="ECO:0007669"/>
    <property type="project" value="TreeGrafter"/>
</dbReference>
<evidence type="ECO:0000313" key="4">
    <source>
        <dbReference type="Ensembl" id="ENSEBUP00000024087.1"/>
    </source>
</evidence>
<accession>A0A8C4R289</accession>
<protein>
    <recommendedName>
        <fullName evidence="6">Troponin T</fullName>
    </recommendedName>
</protein>
<dbReference type="Proteomes" id="UP000694388">
    <property type="component" value="Unplaced"/>
</dbReference>
<evidence type="ECO:0000256" key="2">
    <source>
        <dbReference type="SAM" id="Coils"/>
    </source>
</evidence>
<reference evidence="4" key="1">
    <citation type="submission" date="2025-08" db="UniProtKB">
        <authorList>
            <consortium name="Ensembl"/>
        </authorList>
    </citation>
    <scope>IDENTIFICATION</scope>
</reference>
<name>A0A8C4R289_EPTBU</name>
<evidence type="ECO:0008006" key="6">
    <source>
        <dbReference type="Google" id="ProtNLM"/>
    </source>
</evidence>
<dbReference type="OMA" id="XGGEDED"/>
<organism evidence="4 5">
    <name type="scientific">Eptatretus burgeri</name>
    <name type="common">Inshore hagfish</name>
    <dbReference type="NCBI Taxonomy" id="7764"/>
    <lineage>
        <taxon>Eukaryota</taxon>
        <taxon>Metazoa</taxon>
        <taxon>Chordata</taxon>
        <taxon>Craniata</taxon>
        <taxon>Vertebrata</taxon>
        <taxon>Cyclostomata</taxon>
        <taxon>Myxini</taxon>
        <taxon>Myxiniformes</taxon>
        <taxon>Myxinidae</taxon>
        <taxon>Eptatretinae</taxon>
        <taxon>Eptatretus</taxon>
    </lineage>
</organism>
<dbReference type="AlphaFoldDB" id="A0A8C4R289"/>
<feature type="region of interest" description="Disordered" evidence="3">
    <location>
        <begin position="24"/>
        <end position="44"/>
    </location>
</feature>
<dbReference type="GeneTree" id="ENSGT00940000154709"/>
<dbReference type="InterPro" id="IPR001978">
    <property type="entry name" value="Troponin"/>
</dbReference>
<reference evidence="4" key="2">
    <citation type="submission" date="2025-09" db="UniProtKB">
        <authorList>
            <consortium name="Ensembl"/>
        </authorList>
    </citation>
    <scope>IDENTIFICATION</scope>
</reference>
<sequence>MNHMLPAVPSQHDPDLEADIAMDEMAAEEEKPRPRLAIPQLSAPKLSEGEKVDFDDIYRKRMEKDMGELEGLIAAHFEQRKREEEELVALKERIEKRRAERAEEIRIRNEREKERLARQAEERARKEVEETRRRAEDEAKKRRVLCDGSSHFAGYLSKAWRNVLSCLCVLQSCLANCLFNDCSTYKKKLC</sequence>
<evidence type="ECO:0000256" key="3">
    <source>
        <dbReference type="SAM" id="MobiDB-lite"/>
    </source>
</evidence>
<dbReference type="GO" id="GO:0005523">
    <property type="term" value="F:tropomyosin binding"/>
    <property type="evidence" value="ECO:0007669"/>
    <property type="project" value="TreeGrafter"/>
</dbReference>
<evidence type="ECO:0000256" key="1">
    <source>
        <dbReference type="ARBA" id="ARBA00003363"/>
    </source>
</evidence>